<keyword evidence="2" id="KW-0472">Membrane</keyword>
<reference evidence="3" key="1">
    <citation type="submission" date="2023-10" db="EMBL/GenBank/DDBJ databases">
        <title>Genome assembly of Pristionchus species.</title>
        <authorList>
            <person name="Yoshida K."/>
            <person name="Sommer R.J."/>
        </authorList>
    </citation>
    <scope>NUCLEOTIDE SEQUENCE</scope>
    <source>
        <strain evidence="3">RS0144</strain>
    </source>
</reference>
<evidence type="ECO:0000256" key="1">
    <source>
        <dbReference type="SAM" id="MobiDB-lite"/>
    </source>
</evidence>
<feature type="region of interest" description="Disordered" evidence="1">
    <location>
        <begin position="28"/>
        <end position="61"/>
    </location>
</feature>
<proteinExistence type="predicted"/>
<evidence type="ECO:0000256" key="2">
    <source>
        <dbReference type="SAM" id="Phobius"/>
    </source>
</evidence>
<protein>
    <submittedName>
        <fullName evidence="3">Uncharacterized protein</fullName>
    </submittedName>
</protein>
<feature type="compositionally biased region" description="Basic residues" evidence="1">
    <location>
        <begin position="45"/>
        <end position="54"/>
    </location>
</feature>
<evidence type="ECO:0000313" key="3">
    <source>
        <dbReference type="EMBL" id="GMS81697.1"/>
    </source>
</evidence>
<feature type="transmembrane region" description="Helical" evidence="2">
    <location>
        <begin position="74"/>
        <end position="101"/>
    </location>
</feature>
<comment type="caution">
    <text evidence="3">The sequence shown here is derived from an EMBL/GenBank/DDBJ whole genome shotgun (WGS) entry which is preliminary data.</text>
</comment>
<evidence type="ECO:0000313" key="4">
    <source>
        <dbReference type="Proteomes" id="UP001432027"/>
    </source>
</evidence>
<name>A0AAV5SG96_9BILA</name>
<accession>A0AAV5SG96</accession>
<keyword evidence="4" id="KW-1185">Reference proteome</keyword>
<keyword evidence="2" id="KW-0812">Transmembrane</keyword>
<sequence>VIDNFIRHLAIQEKGVECANVFVEGELSHDQRPRLPRRPPTSGRPQRRSKRRLHLTPEPSAPSEQLRLTLWQDVYTVVGVGAVVVGFVVVTFLRAVVFLGAESTNTTIVMRRKRQKRADRDIL</sequence>
<dbReference type="EMBL" id="BTSX01000001">
    <property type="protein sequence ID" value="GMS81697.1"/>
    <property type="molecule type" value="Genomic_DNA"/>
</dbReference>
<organism evidence="3 4">
    <name type="scientific">Pristionchus entomophagus</name>
    <dbReference type="NCBI Taxonomy" id="358040"/>
    <lineage>
        <taxon>Eukaryota</taxon>
        <taxon>Metazoa</taxon>
        <taxon>Ecdysozoa</taxon>
        <taxon>Nematoda</taxon>
        <taxon>Chromadorea</taxon>
        <taxon>Rhabditida</taxon>
        <taxon>Rhabditina</taxon>
        <taxon>Diplogasteromorpha</taxon>
        <taxon>Diplogasteroidea</taxon>
        <taxon>Neodiplogasteridae</taxon>
        <taxon>Pristionchus</taxon>
    </lineage>
</organism>
<feature type="non-terminal residue" evidence="3">
    <location>
        <position position="123"/>
    </location>
</feature>
<keyword evidence="2" id="KW-1133">Transmembrane helix</keyword>
<gene>
    <name evidence="3" type="ORF">PENTCL1PPCAC_3872</name>
</gene>
<dbReference type="AlphaFoldDB" id="A0AAV5SG96"/>
<feature type="non-terminal residue" evidence="3">
    <location>
        <position position="1"/>
    </location>
</feature>
<dbReference type="Proteomes" id="UP001432027">
    <property type="component" value="Unassembled WGS sequence"/>
</dbReference>